<protein>
    <submittedName>
        <fullName evidence="7">UvrD-helicase domain-containing protein</fullName>
    </submittedName>
</protein>
<dbReference type="InterPro" id="IPR014016">
    <property type="entry name" value="UvrD-like_ATP-bd"/>
</dbReference>
<sequence length="650" mass="74412">MEITESDINRVEEIFFNGSGSFQDEKGERYSFISCIDKSIDVEACPGSGKTTSLLAKLYLLSERMPFENGKGICVLTHTNVAIDEIKKKLGNKANRLFQYPNFFGTIQSFVDKYLAIPYYVGKNKYRPRTIDTAIAIERLFNTYYVRDVSKQDLKLVKAFLHQPNGIASKLTLKRTVEGVVLVKGSGGEKIKVIKPKNQNWKDNSEAKVYDALRSLKIDILSNGNLSFDDAYFYANEYLIKYPRIKQAISSRFSHVFIDEMQDTYSHQDAIIKEIFDKHIVIQRIGDPNQAILNDNNSESAWEDSERLKITGSRRFSQPIANVLRTVALKGDLDLTGIGEVRIPPHIISYQNGQEPQVLEKFVSLIHELGIEDDYAYKHPIKAVGWVGKEKDSLTINSYFPSYSRVMAKKKSMGNLKSAILICEATNPKEVYNSVIDCCLEILRLARIKHDTPRGQRFYNKTSFFNLLKHQYPESLVTLTSKVSVWNRKLVTDKSEEVIQEIRTFLKDTLFPAINFTLNEYAFAFIDEDELVDATEEQLKSKNTYHSEQEDLKHISVEVGTIHSVKGETHRATLYLETFYHKSCGEHLIDQLIGKPYSQPKNKKDTYKKACLKIAHVGMSRPTHLLCVSLNQNLIDKKYKQLENNGWKII</sequence>
<keyword evidence="2 5" id="KW-0378">Hydrolase</keyword>
<name>A0ABR7VG83_9FLAO</name>
<reference evidence="7 8" key="1">
    <citation type="submission" date="2020-05" db="EMBL/GenBank/DDBJ databases">
        <title>The draft genome sequence of Maribacter arenosus CAU 1321.</title>
        <authorList>
            <person name="Mu L."/>
        </authorList>
    </citation>
    <scope>NUCLEOTIDE SEQUENCE [LARGE SCALE GENOMIC DNA]</scope>
    <source>
        <strain evidence="7 8">CAU 1321</strain>
    </source>
</reference>
<feature type="binding site" evidence="5">
    <location>
        <begin position="44"/>
        <end position="51"/>
    </location>
    <ligand>
        <name>ATP</name>
        <dbReference type="ChEBI" id="CHEBI:30616"/>
    </ligand>
</feature>
<evidence type="ECO:0000313" key="7">
    <source>
        <dbReference type="EMBL" id="MBD0851926.1"/>
    </source>
</evidence>
<comment type="caution">
    <text evidence="7">The sequence shown here is derived from an EMBL/GenBank/DDBJ whole genome shotgun (WGS) entry which is preliminary data.</text>
</comment>
<dbReference type="Gene3D" id="3.40.50.300">
    <property type="entry name" value="P-loop containing nucleotide triphosphate hydrolases"/>
    <property type="match status" value="1"/>
</dbReference>
<feature type="domain" description="UvrD-like helicase ATP-binding" evidence="6">
    <location>
        <begin position="23"/>
        <end position="336"/>
    </location>
</feature>
<keyword evidence="3 5" id="KW-0347">Helicase</keyword>
<dbReference type="SUPFAM" id="SSF52540">
    <property type="entry name" value="P-loop containing nucleoside triphosphate hydrolases"/>
    <property type="match status" value="1"/>
</dbReference>
<dbReference type="InterPro" id="IPR027417">
    <property type="entry name" value="P-loop_NTPase"/>
</dbReference>
<dbReference type="EMBL" id="JABTCG010000005">
    <property type="protein sequence ID" value="MBD0851926.1"/>
    <property type="molecule type" value="Genomic_DNA"/>
</dbReference>
<keyword evidence="4 5" id="KW-0067">ATP-binding</keyword>
<organism evidence="7 8">
    <name type="scientific">Maribacter arenosus</name>
    <dbReference type="NCBI Taxonomy" id="1854708"/>
    <lineage>
        <taxon>Bacteria</taxon>
        <taxon>Pseudomonadati</taxon>
        <taxon>Bacteroidota</taxon>
        <taxon>Flavobacteriia</taxon>
        <taxon>Flavobacteriales</taxon>
        <taxon>Flavobacteriaceae</taxon>
        <taxon>Maribacter</taxon>
    </lineage>
</organism>
<dbReference type="Pfam" id="PF00580">
    <property type="entry name" value="UvrD-helicase"/>
    <property type="match status" value="1"/>
</dbReference>
<dbReference type="Proteomes" id="UP000598350">
    <property type="component" value="Unassembled WGS sequence"/>
</dbReference>
<dbReference type="RefSeq" id="WP_188315041.1">
    <property type="nucleotide sequence ID" value="NZ_JABTCG010000005.1"/>
</dbReference>
<accession>A0ABR7VG83</accession>
<evidence type="ECO:0000259" key="6">
    <source>
        <dbReference type="PROSITE" id="PS51198"/>
    </source>
</evidence>
<evidence type="ECO:0000313" key="8">
    <source>
        <dbReference type="Proteomes" id="UP000598350"/>
    </source>
</evidence>
<evidence type="ECO:0000256" key="1">
    <source>
        <dbReference type="ARBA" id="ARBA00022741"/>
    </source>
</evidence>
<gene>
    <name evidence="7" type="ORF">HPE63_14690</name>
</gene>
<keyword evidence="1 5" id="KW-0547">Nucleotide-binding</keyword>
<proteinExistence type="predicted"/>
<dbReference type="InterPro" id="IPR000212">
    <property type="entry name" value="DNA_helicase_UvrD/REP"/>
</dbReference>
<dbReference type="PROSITE" id="PS51198">
    <property type="entry name" value="UVRD_HELICASE_ATP_BIND"/>
    <property type="match status" value="1"/>
</dbReference>
<dbReference type="PANTHER" id="PTHR11070:SF17">
    <property type="entry name" value="DNA HELICASE IV"/>
    <property type="match status" value="1"/>
</dbReference>
<dbReference type="PANTHER" id="PTHR11070">
    <property type="entry name" value="UVRD / RECB / PCRA DNA HELICASE FAMILY MEMBER"/>
    <property type="match status" value="1"/>
</dbReference>
<evidence type="ECO:0000256" key="2">
    <source>
        <dbReference type="ARBA" id="ARBA00022801"/>
    </source>
</evidence>
<evidence type="ECO:0000256" key="3">
    <source>
        <dbReference type="ARBA" id="ARBA00022806"/>
    </source>
</evidence>
<evidence type="ECO:0000256" key="5">
    <source>
        <dbReference type="PROSITE-ProRule" id="PRU00560"/>
    </source>
</evidence>
<keyword evidence="8" id="KW-1185">Reference proteome</keyword>
<evidence type="ECO:0000256" key="4">
    <source>
        <dbReference type="ARBA" id="ARBA00022840"/>
    </source>
</evidence>